<protein>
    <submittedName>
        <fullName evidence="2">Uncharacterized protein</fullName>
    </submittedName>
</protein>
<dbReference type="EMBL" id="ASPP01043828">
    <property type="protein sequence ID" value="ETN99470.1"/>
    <property type="molecule type" value="Genomic_DNA"/>
</dbReference>
<evidence type="ECO:0000313" key="2">
    <source>
        <dbReference type="EMBL" id="ETN99470.1"/>
    </source>
</evidence>
<feature type="non-terminal residue" evidence="2">
    <location>
        <position position="1"/>
    </location>
</feature>
<gene>
    <name evidence="2" type="ORF">RFI_38004</name>
</gene>
<feature type="region of interest" description="Disordered" evidence="1">
    <location>
        <begin position="1"/>
        <end position="25"/>
    </location>
</feature>
<evidence type="ECO:0000313" key="3">
    <source>
        <dbReference type="Proteomes" id="UP000023152"/>
    </source>
</evidence>
<comment type="caution">
    <text evidence="2">The sequence shown here is derived from an EMBL/GenBank/DDBJ whole genome shotgun (WGS) entry which is preliminary data.</text>
</comment>
<reference evidence="2 3" key="1">
    <citation type="journal article" date="2013" name="Curr. Biol.">
        <title>The Genome of the Foraminiferan Reticulomyxa filosa.</title>
        <authorList>
            <person name="Glockner G."/>
            <person name="Hulsmann N."/>
            <person name="Schleicher M."/>
            <person name="Noegel A.A."/>
            <person name="Eichinger L."/>
            <person name="Gallinger C."/>
            <person name="Pawlowski J."/>
            <person name="Sierra R."/>
            <person name="Euteneuer U."/>
            <person name="Pillet L."/>
            <person name="Moustafa A."/>
            <person name="Platzer M."/>
            <person name="Groth M."/>
            <person name="Szafranski K."/>
            <person name="Schliwa M."/>
        </authorList>
    </citation>
    <scope>NUCLEOTIDE SEQUENCE [LARGE SCALE GENOMIC DNA]</scope>
</reference>
<dbReference type="Proteomes" id="UP000023152">
    <property type="component" value="Unassembled WGS sequence"/>
</dbReference>
<dbReference type="AlphaFoldDB" id="X6LDP1"/>
<accession>X6LDP1</accession>
<organism evidence="2 3">
    <name type="scientific">Reticulomyxa filosa</name>
    <dbReference type="NCBI Taxonomy" id="46433"/>
    <lineage>
        <taxon>Eukaryota</taxon>
        <taxon>Sar</taxon>
        <taxon>Rhizaria</taxon>
        <taxon>Retaria</taxon>
        <taxon>Foraminifera</taxon>
        <taxon>Monothalamids</taxon>
        <taxon>Reticulomyxidae</taxon>
        <taxon>Reticulomyxa</taxon>
    </lineage>
</organism>
<name>X6LDP1_RETFI</name>
<proteinExistence type="predicted"/>
<evidence type="ECO:0000256" key="1">
    <source>
        <dbReference type="SAM" id="MobiDB-lite"/>
    </source>
</evidence>
<sequence>QLKKKKSQSEEKSSEPHGIVELSKGNEPTTFTISMNTSTKFKFIFPGYAEDFFVNCKLEDEQGVVNITHSFNVAYKINKQDHQKSLDFTKKYKDPSTTTNDKGSVMDEYEIGTNISGNFFRDKNMPDPKTPYKLFLQAEFGQNGIITRIVNADNDDEKNVTTKNTLFPMHNQAKEVAEDILFCMNILNTKILSNLRRMDRTGAEYNTLNQAKKMLVDTIDCWCKDLKNAIEQNKSGYQVKNQDSLREIVNEPNNLYLSELFREQSIRTVNS</sequence>
<keyword evidence="3" id="KW-1185">Reference proteome</keyword>
<feature type="non-terminal residue" evidence="2">
    <location>
        <position position="271"/>
    </location>
</feature>